<evidence type="ECO:0000256" key="1">
    <source>
        <dbReference type="SAM" id="Phobius"/>
    </source>
</evidence>
<dbReference type="EMBL" id="JAGIYQ010000015">
    <property type="protein sequence ID" value="MBP0726851.1"/>
    <property type="molecule type" value="Genomic_DNA"/>
</dbReference>
<dbReference type="Pfam" id="PF11345">
    <property type="entry name" value="DUF3147"/>
    <property type="match status" value="1"/>
</dbReference>
<keyword evidence="1" id="KW-0472">Membrane</keyword>
<dbReference type="InterPro" id="IPR021493">
    <property type="entry name" value="DUF3147"/>
</dbReference>
<name>A0A940NU74_9BACI</name>
<proteinExistence type="predicted"/>
<dbReference type="NCBIfam" id="NF006750">
    <property type="entry name" value="PRK09272.1-3"/>
    <property type="match status" value="1"/>
</dbReference>
<protein>
    <submittedName>
        <fullName evidence="2">DUF3147 family protein</fullName>
    </submittedName>
</protein>
<sequence length="116" mass="12520">MSFLIKTTVSALVIGLVTILAKHSPKYGGIVAALPLVSLLSLFWLKVQGEQTGNLSKFLFGVLYGLPGTIILILIVAVALKHSTPFFLSIIMGVGGWGLLLFLQKFLLSGLFSRFQ</sequence>
<feature type="transmembrane region" description="Helical" evidence="1">
    <location>
        <begin position="59"/>
        <end position="80"/>
    </location>
</feature>
<feature type="transmembrane region" description="Helical" evidence="1">
    <location>
        <begin position="31"/>
        <end position="47"/>
    </location>
</feature>
<gene>
    <name evidence="2" type="ORF">J5Y03_16970</name>
</gene>
<keyword evidence="3" id="KW-1185">Reference proteome</keyword>
<accession>A0A940NU74</accession>
<evidence type="ECO:0000313" key="3">
    <source>
        <dbReference type="Proteomes" id="UP000682134"/>
    </source>
</evidence>
<comment type="caution">
    <text evidence="2">The sequence shown here is derived from an EMBL/GenBank/DDBJ whole genome shotgun (WGS) entry which is preliminary data.</text>
</comment>
<evidence type="ECO:0000313" key="2">
    <source>
        <dbReference type="EMBL" id="MBP0726851.1"/>
    </source>
</evidence>
<reference evidence="2" key="1">
    <citation type="submission" date="2021-04" db="EMBL/GenBank/DDBJ databases">
        <title>Genome seq and assembly of Bacillus sp.</title>
        <authorList>
            <person name="Chhetri G."/>
        </authorList>
    </citation>
    <scope>NUCLEOTIDE SEQUENCE</scope>
    <source>
        <strain evidence="2">RG28</strain>
    </source>
</reference>
<feature type="transmembrane region" description="Helical" evidence="1">
    <location>
        <begin position="86"/>
        <end position="108"/>
    </location>
</feature>
<dbReference type="RefSeq" id="WP_209407190.1">
    <property type="nucleotide sequence ID" value="NZ_JAGIYQ010000015.1"/>
</dbReference>
<organism evidence="2 3">
    <name type="scientific">Gottfriedia endophytica</name>
    <dbReference type="NCBI Taxonomy" id="2820819"/>
    <lineage>
        <taxon>Bacteria</taxon>
        <taxon>Bacillati</taxon>
        <taxon>Bacillota</taxon>
        <taxon>Bacilli</taxon>
        <taxon>Bacillales</taxon>
        <taxon>Bacillaceae</taxon>
        <taxon>Gottfriedia</taxon>
    </lineage>
</organism>
<keyword evidence="1" id="KW-1133">Transmembrane helix</keyword>
<dbReference type="AlphaFoldDB" id="A0A940NU74"/>
<keyword evidence="1" id="KW-0812">Transmembrane</keyword>
<dbReference type="Proteomes" id="UP000682134">
    <property type="component" value="Unassembled WGS sequence"/>
</dbReference>